<evidence type="ECO:0008006" key="3">
    <source>
        <dbReference type="Google" id="ProtNLM"/>
    </source>
</evidence>
<accession>A0A418WAQ1</accession>
<dbReference type="Gene3D" id="3.40.50.300">
    <property type="entry name" value="P-loop containing nucleotide triphosphate hydrolases"/>
    <property type="match status" value="1"/>
</dbReference>
<protein>
    <recommendedName>
        <fullName evidence="3">Sulfotransferase family protein</fullName>
    </recommendedName>
</protein>
<dbReference type="AlphaFoldDB" id="A0A418WAQ1"/>
<keyword evidence="2" id="KW-1185">Reference proteome</keyword>
<reference evidence="1 2" key="1">
    <citation type="submission" date="2018-09" db="EMBL/GenBank/DDBJ databases">
        <authorList>
            <person name="Zhu H."/>
        </authorList>
    </citation>
    <scope>NUCLEOTIDE SEQUENCE [LARGE SCALE GENOMIC DNA]</scope>
    <source>
        <strain evidence="1 2">K1W22B-8</strain>
    </source>
</reference>
<gene>
    <name evidence="1" type="ORF">D3874_08830</name>
</gene>
<dbReference type="OrthoDB" id="9804504at2"/>
<dbReference type="Proteomes" id="UP000284605">
    <property type="component" value="Unassembled WGS sequence"/>
</dbReference>
<proteinExistence type="predicted"/>
<name>A0A418WAQ1_9PROT</name>
<evidence type="ECO:0000313" key="2">
    <source>
        <dbReference type="Proteomes" id="UP000284605"/>
    </source>
</evidence>
<sequence length="237" mass="27079">MLFVTHHKCASTLSGRYVKQLCLDNDLTFYGSPRGNRPPSPDHDVNFLSNASYPFLTEHVARRAIHIIRNPLNVAQSAYYSHLRSHPVKKTLPMLVAQRRVLEQCSPEEGKMLTVVFCERNDFFHLTPGPLCGLRQWDYDDNRFVTVRMEDYGDRIDLALSRAAAEQGADLKWPDASAFTFKAMSGGRAPGVVDENSPYRSGHPDAWRTELPRGVIIYIREHFRPLLERFYPDSLAD</sequence>
<dbReference type="SUPFAM" id="SSF52540">
    <property type="entry name" value="P-loop containing nucleoside triphosphate hydrolases"/>
    <property type="match status" value="1"/>
</dbReference>
<organism evidence="1 2">
    <name type="scientific">Oleomonas cavernae</name>
    <dbReference type="NCBI Taxonomy" id="2320859"/>
    <lineage>
        <taxon>Bacteria</taxon>
        <taxon>Pseudomonadati</taxon>
        <taxon>Pseudomonadota</taxon>
        <taxon>Alphaproteobacteria</taxon>
        <taxon>Acetobacterales</taxon>
        <taxon>Acetobacteraceae</taxon>
        <taxon>Oleomonas</taxon>
    </lineage>
</organism>
<comment type="caution">
    <text evidence="1">The sequence shown here is derived from an EMBL/GenBank/DDBJ whole genome shotgun (WGS) entry which is preliminary data.</text>
</comment>
<dbReference type="RefSeq" id="WP_119777760.1">
    <property type="nucleotide sequence ID" value="NZ_QYUK01000011.1"/>
</dbReference>
<evidence type="ECO:0000313" key="1">
    <source>
        <dbReference type="EMBL" id="RJF87117.1"/>
    </source>
</evidence>
<dbReference type="EMBL" id="QYUK01000011">
    <property type="protein sequence ID" value="RJF87117.1"/>
    <property type="molecule type" value="Genomic_DNA"/>
</dbReference>
<dbReference type="InterPro" id="IPR027417">
    <property type="entry name" value="P-loop_NTPase"/>
</dbReference>